<organism evidence="2 3">
    <name type="scientific">Symbiodinium microadriaticum</name>
    <name type="common">Dinoflagellate</name>
    <name type="synonym">Zooxanthella microadriatica</name>
    <dbReference type="NCBI Taxonomy" id="2951"/>
    <lineage>
        <taxon>Eukaryota</taxon>
        <taxon>Sar</taxon>
        <taxon>Alveolata</taxon>
        <taxon>Dinophyceae</taxon>
        <taxon>Suessiales</taxon>
        <taxon>Symbiodiniaceae</taxon>
        <taxon>Symbiodinium</taxon>
    </lineage>
</organism>
<dbReference type="AlphaFoldDB" id="A0A1Q9D1Q0"/>
<feature type="compositionally biased region" description="Pro residues" evidence="1">
    <location>
        <begin position="509"/>
        <end position="518"/>
    </location>
</feature>
<keyword evidence="3" id="KW-1185">Reference proteome</keyword>
<protein>
    <recommendedName>
        <fullName evidence="4">Retrovirus-related Pol polyprotein from transposon TNT 1-94</fullName>
    </recommendedName>
</protein>
<dbReference type="Proteomes" id="UP000186817">
    <property type="component" value="Unassembled WGS sequence"/>
</dbReference>
<proteinExistence type="predicted"/>
<dbReference type="CDD" id="cd09272">
    <property type="entry name" value="RNase_HI_RT_Ty1"/>
    <property type="match status" value="1"/>
</dbReference>
<feature type="region of interest" description="Disordered" evidence="1">
    <location>
        <begin position="597"/>
        <end position="617"/>
    </location>
</feature>
<evidence type="ECO:0000313" key="2">
    <source>
        <dbReference type="EMBL" id="OLP89074.1"/>
    </source>
</evidence>
<feature type="region of interest" description="Disordered" evidence="1">
    <location>
        <begin position="470"/>
        <end position="555"/>
    </location>
</feature>
<comment type="caution">
    <text evidence="2">The sequence shown here is derived from an EMBL/GenBank/DDBJ whole genome shotgun (WGS) entry which is preliminary data.</text>
</comment>
<dbReference type="EMBL" id="LSRX01000778">
    <property type="protein sequence ID" value="OLP89074.1"/>
    <property type="molecule type" value="Genomic_DNA"/>
</dbReference>
<feature type="region of interest" description="Disordered" evidence="1">
    <location>
        <begin position="75"/>
        <end position="109"/>
    </location>
</feature>
<reference evidence="2 3" key="1">
    <citation type="submission" date="2016-02" db="EMBL/GenBank/DDBJ databases">
        <title>Genome analysis of coral dinoflagellate symbionts highlights evolutionary adaptations to a symbiotic lifestyle.</title>
        <authorList>
            <person name="Aranda M."/>
            <person name="Li Y."/>
            <person name="Liew Y.J."/>
            <person name="Baumgarten S."/>
            <person name="Simakov O."/>
            <person name="Wilson M."/>
            <person name="Piel J."/>
            <person name="Ashoor H."/>
            <person name="Bougouffa S."/>
            <person name="Bajic V.B."/>
            <person name="Ryu T."/>
            <person name="Ravasi T."/>
            <person name="Bayer T."/>
            <person name="Micklem G."/>
            <person name="Kim H."/>
            <person name="Bhak J."/>
            <person name="Lajeunesse T.C."/>
            <person name="Voolstra C.R."/>
        </authorList>
    </citation>
    <scope>NUCLEOTIDE SEQUENCE [LARGE SCALE GENOMIC DNA]</scope>
    <source>
        <strain evidence="2 3">CCMP2467</strain>
    </source>
</reference>
<evidence type="ECO:0000313" key="3">
    <source>
        <dbReference type="Proteomes" id="UP000186817"/>
    </source>
</evidence>
<evidence type="ECO:0000256" key="1">
    <source>
        <dbReference type="SAM" id="MobiDB-lite"/>
    </source>
</evidence>
<feature type="compositionally biased region" description="Basic and acidic residues" evidence="1">
    <location>
        <begin position="75"/>
        <end position="84"/>
    </location>
</feature>
<dbReference type="OrthoDB" id="446275at2759"/>
<evidence type="ECO:0008006" key="4">
    <source>
        <dbReference type="Google" id="ProtNLM"/>
    </source>
</evidence>
<name>A0A1Q9D1Q0_SYMMI</name>
<feature type="compositionally biased region" description="Acidic residues" evidence="1">
    <location>
        <begin position="482"/>
        <end position="496"/>
    </location>
</feature>
<gene>
    <name evidence="2" type="ORF">AK812_SmicGene29492</name>
</gene>
<sequence length="617" mass="68110">MLVSLVGECPAALKIACGIRRQANRGLIWRHHDPDAMDIGKLGEKDAHKEKEKEKCPICWRTGHTVKECWYNSKGKEPTSRKEGCMPSRTTRPLNFLRGPPEHRRHGKAGGVRKLWRLQAFTPVHKKDKPVGAQTFHYKWVDKVKEELAKSRFTVFVPTPTPEAHALAEITAERTAGSVYSDELEELLCVKLKETGRYDFRCAGDAAALNRLLDEVQLGSGLGDFYLSADRRDIQYAVNELVPAASLVRVTTLDPEAHDGPLQLDIFCDSDWGGCVETRRSTDCHVVILGGAVVITSMQTQPGLPATSSPEAELGGISRACREAIFVHDLAVLDFGLTVEVPRIWSDSSTGITAAKRIGQGTKLRHLDVSEFYVQGAVQAGKALLRKVKGTENPANYLTKHPKTGNEVAQALPSLATVDPNLVVGTAALERHAVKNGSRFYPSSLLWQSPVPQSQQILGVRAQPREEELIQRWRQPNRQPEDEPSEPTSEPEEETEDLFRSPVRARPPQDLPPPAPEPEPLDGDAAATPPDLNAGTQRPRCRRLRPGARLPPLPQHDFGEMYYAPTRCTVHLYRKQNQARRSGASGDSKHRIAFCSVDIGGSNDSEPISSEARGEAQ</sequence>
<accession>A0A1Q9D1Q0</accession>